<dbReference type="PANTHER" id="PTHR43811">
    <property type="entry name" value="FKBP-TYPE PEPTIDYL-PROLYL CIS-TRANS ISOMERASE FKPA"/>
    <property type="match status" value="1"/>
</dbReference>
<dbReference type="PANTHER" id="PTHR43811:SF19">
    <property type="entry name" value="39 KDA FK506-BINDING NUCLEAR PROTEIN"/>
    <property type="match status" value="1"/>
</dbReference>
<dbReference type="InterPro" id="IPR001179">
    <property type="entry name" value="PPIase_FKBP_dom"/>
</dbReference>
<evidence type="ECO:0000256" key="1">
    <source>
        <dbReference type="ARBA" id="ARBA00000971"/>
    </source>
</evidence>
<evidence type="ECO:0000256" key="2">
    <source>
        <dbReference type="ARBA" id="ARBA00006577"/>
    </source>
</evidence>
<feature type="domain" description="PPIase FKBP-type" evidence="8">
    <location>
        <begin position="78"/>
        <end position="172"/>
    </location>
</feature>
<keyword evidence="10" id="KW-1185">Reference proteome</keyword>
<name>A0A521FCF0_9BACT</name>
<dbReference type="Proteomes" id="UP000317557">
    <property type="component" value="Unassembled WGS sequence"/>
</dbReference>
<dbReference type="Pfam" id="PF00254">
    <property type="entry name" value="FKBP_C"/>
    <property type="match status" value="2"/>
</dbReference>
<protein>
    <recommendedName>
        <fullName evidence="3 6">peptidylprolyl isomerase</fullName>
        <ecNumber evidence="3 6">5.2.1.8</ecNumber>
    </recommendedName>
</protein>
<dbReference type="OrthoDB" id="979394at2"/>
<reference evidence="9 10" key="1">
    <citation type="submission" date="2017-05" db="EMBL/GenBank/DDBJ databases">
        <authorList>
            <person name="Varghese N."/>
            <person name="Submissions S."/>
        </authorList>
    </citation>
    <scope>NUCLEOTIDE SEQUENCE [LARGE SCALE GENOMIC DNA]</scope>
    <source>
        <strain evidence="9 10">DSM 21985</strain>
    </source>
</reference>
<comment type="catalytic activity">
    <reaction evidence="1 6">
        <text>[protein]-peptidylproline (omega=180) = [protein]-peptidylproline (omega=0)</text>
        <dbReference type="Rhea" id="RHEA:16237"/>
        <dbReference type="Rhea" id="RHEA-COMP:10747"/>
        <dbReference type="Rhea" id="RHEA-COMP:10748"/>
        <dbReference type="ChEBI" id="CHEBI:83833"/>
        <dbReference type="ChEBI" id="CHEBI:83834"/>
        <dbReference type="EC" id="5.2.1.8"/>
    </reaction>
</comment>
<sequence length="322" mass="36360">MHKPVSGILPIFMICGIAILFQSCLTTIESDLEKQVNKADKAIEQYLTENNIEAEKQPSGVYIEMISENDEGLPVLDDQVVGITYTMRLLRDNKLIESHTDTTNPLRFSNSYSYNTTSLHPAGLNYEIGQMRLGETFRFYIPSYQAYNNYDHGDLFPAQANFIIEVSVVELKTEEEIFEEELMVIHDYIGDSFSEAESFPDGLYYQVQQAGDGEMPTQNDLVDFHYKLSYLNGEVIDTTAQKSPVQIRLTDDFPVAGLRTGLLMMKEGEKAKLVLPSGLAFGKSVQVLPQKLRNDWAENGQIDPLTKPYSPVVFDVELININ</sequence>
<evidence type="ECO:0000259" key="8">
    <source>
        <dbReference type="PROSITE" id="PS50059"/>
    </source>
</evidence>
<evidence type="ECO:0000256" key="6">
    <source>
        <dbReference type="PROSITE-ProRule" id="PRU00277"/>
    </source>
</evidence>
<evidence type="ECO:0000256" key="4">
    <source>
        <dbReference type="ARBA" id="ARBA00023110"/>
    </source>
</evidence>
<dbReference type="AlphaFoldDB" id="A0A521FCF0"/>
<dbReference type="InterPro" id="IPR046357">
    <property type="entry name" value="PPIase_dom_sf"/>
</dbReference>
<dbReference type="PROSITE" id="PS51257">
    <property type="entry name" value="PROKAR_LIPOPROTEIN"/>
    <property type="match status" value="1"/>
</dbReference>
<dbReference type="EMBL" id="FXTP01000017">
    <property type="protein sequence ID" value="SMO93835.1"/>
    <property type="molecule type" value="Genomic_DNA"/>
</dbReference>
<evidence type="ECO:0000313" key="10">
    <source>
        <dbReference type="Proteomes" id="UP000317557"/>
    </source>
</evidence>
<keyword evidence="5 6" id="KW-0413">Isomerase</keyword>
<evidence type="ECO:0000256" key="3">
    <source>
        <dbReference type="ARBA" id="ARBA00013194"/>
    </source>
</evidence>
<dbReference type="Gene3D" id="3.10.50.40">
    <property type="match status" value="2"/>
</dbReference>
<evidence type="ECO:0000313" key="9">
    <source>
        <dbReference type="EMBL" id="SMO93835.1"/>
    </source>
</evidence>
<dbReference type="SUPFAM" id="SSF54534">
    <property type="entry name" value="FKBP-like"/>
    <property type="match status" value="2"/>
</dbReference>
<accession>A0A521FCF0</accession>
<evidence type="ECO:0000256" key="7">
    <source>
        <dbReference type="SAM" id="Phobius"/>
    </source>
</evidence>
<dbReference type="RefSeq" id="WP_142455842.1">
    <property type="nucleotide sequence ID" value="NZ_FXTP01000017.1"/>
</dbReference>
<comment type="similarity">
    <text evidence="2">Belongs to the FKBP-type PPIase family.</text>
</comment>
<feature type="transmembrane region" description="Helical" evidence="7">
    <location>
        <begin position="7"/>
        <end position="28"/>
    </location>
</feature>
<dbReference type="EC" id="5.2.1.8" evidence="3 6"/>
<keyword evidence="4 6" id="KW-0697">Rotamase</keyword>
<dbReference type="PROSITE" id="PS50059">
    <property type="entry name" value="FKBP_PPIASE"/>
    <property type="match status" value="2"/>
</dbReference>
<dbReference type="GO" id="GO:0003755">
    <property type="term" value="F:peptidyl-prolyl cis-trans isomerase activity"/>
    <property type="evidence" value="ECO:0007669"/>
    <property type="project" value="UniProtKB-KW"/>
</dbReference>
<gene>
    <name evidence="9" type="ORF">SAMN06265219_11712</name>
</gene>
<organism evidence="9 10">
    <name type="scientific">Gracilimonas mengyeensis</name>
    <dbReference type="NCBI Taxonomy" id="1302730"/>
    <lineage>
        <taxon>Bacteria</taxon>
        <taxon>Pseudomonadati</taxon>
        <taxon>Balneolota</taxon>
        <taxon>Balneolia</taxon>
        <taxon>Balneolales</taxon>
        <taxon>Balneolaceae</taxon>
        <taxon>Gracilimonas</taxon>
    </lineage>
</organism>
<keyword evidence="7" id="KW-0812">Transmembrane</keyword>
<feature type="domain" description="PPIase FKBP-type" evidence="8">
    <location>
        <begin position="219"/>
        <end position="322"/>
    </location>
</feature>
<keyword evidence="7" id="KW-0472">Membrane</keyword>
<proteinExistence type="inferred from homology"/>
<keyword evidence="7" id="KW-1133">Transmembrane helix</keyword>
<evidence type="ECO:0000256" key="5">
    <source>
        <dbReference type="ARBA" id="ARBA00023235"/>
    </source>
</evidence>